<evidence type="ECO:0000313" key="2">
    <source>
        <dbReference type="Proteomes" id="UP000257109"/>
    </source>
</evidence>
<dbReference type="PANTHER" id="PTHR33240:SF15">
    <property type="entry name" value="GAG-PRO-LIKE PROTEIN"/>
    <property type="match status" value="1"/>
</dbReference>
<reference evidence="1" key="1">
    <citation type="submission" date="2018-05" db="EMBL/GenBank/DDBJ databases">
        <title>Draft genome of Mucuna pruriens seed.</title>
        <authorList>
            <person name="Nnadi N.E."/>
            <person name="Vos R."/>
            <person name="Hasami M.H."/>
            <person name="Devisetty U.K."/>
            <person name="Aguiy J.C."/>
        </authorList>
    </citation>
    <scope>NUCLEOTIDE SEQUENCE [LARGE SCALE GENOMIC DNA]</scope>
    <source>
        <strain evidence="1">JCA_2017</strain>
    </source>
</reference>
<keyword evidence="2" id="KW-1185">Reference proteome</keyword>
<proteinExistence type="predicted"/>
<dbReference type="AlphaFoldDB" id="A0A371E3S0"/>
<name>A0A371E3S0_MUCPR</name>
<dbReference type="EMBL" id="QJKJ01016664">
    <property type="protein sequence ID" value="RDX60676.1"/>
    <property type="molecule type" value="Genomic_DNA"/>
</dbReference>
<dbReference type="PANTHER" id="PTHR33240">
    <property type="entry name" value="OS08G0508500 PROTEIN"/>
    <property type="match status" value="1"/>
</dbReference>
<dbReference type="Proteomes" id="UP000257109">
    <property type="component" value="Unassembled WGS sequence"/>
</dbReference>
<evidence type="ECO:0008006" key="3">
    <source>
        <dbReference type="Google" id="ProtNLM"/>
    </source>
</evidence>
<gene>
    <name evidence="1" type="ORF">CR513_61163</name>
</gene>
<comment type="caution">
    <text evidence="1">The sequence shown here is derived from an EMBL/GenBank/DDBJ whole genome shotgun (WGS) entry which is preliminary data.</text>
</comment>
<evidence type="ECO:0000313" key="1">
    <source>
        <dbReference type="EMBL" id="RDX60676.1"/>
    </source>
</evidence>
<feature type="non-terminal residue" evidence="1">
    <location>
        <position position="1"/>
    </location>
</feature>
<organism evidence="1 2">
    <name type="scientific">Mucuna pruriens</name>
    <name type="common">Velvet bean</name>
    <name type="synonym">Dolichos pruriens</name>
    <dbReference type="NCBI Taxonomy" id="157652"/>
    <lineage>
        <taxon>Eukaryota</taxon>
        <taxon>Viridiplantae</taxon>
        <taxon>Streptophyta</taxon>
        <taxon>Embryophyta</taxon>
        <taxon>Tracheophyta</taxon>
        <taxon>Spermatophyta</taxon>
        <taxon>Magnoliopsida</taxon>
        <taxon>eudicotyledons</taxon>
        <taxon>Gunneridae</taxon>
        <taxon>Pentapetalae</taxon>
        <taxon>rosids</taxon>
        <taxon>fabids</taxon>
        <taxon>Fabales</taxon>
        <taxon>Fabaceae</taxon>
        <taxon>Papilionoideae</taxon>
        <taxon>50 kb inversion clade</taxon>
        <taxon>NPAAA clade</taxon>
        <taxon>indigoferoid/millettioid clade</taxon>
        <taxon>Phaseoleae</taxon>
        <taxon>Mucuna</taxon>
    </lineage>
</organism>
<accession>A0A371E3S0</accession>
<dbReference type="STRING" id="157652.A0A371E3S0"/>
<protein>
    <recommendedName>
        <fullName evidence="3">G-patch domain-containing protein</fullName>
    </recommendedName>
</protein>
<sequence>MGEIEVPIQICPFTFEITFQVMDIKPAYNCFLGKPWIHSTGVVPSFLHQKLKFIMNDKLVTVSGKKDTLVSSLAPAHCRGNLRSYWNLLPVFKGHGLGKGLKGVVRLANERKEKRLAHSKGRELRATRIPICVLYQSFRSRGLVHTNQVTMVKEDQNVDDRVNLVYPCGPHEELHNWEIIEFPMTFNSLSKSVEQEDKIIQSHEEKIEMINLGNENDKKEVKIGTPIRGSERENLIKLLSNYVDIFT</sequence>
<dbReference type="OrthoDB" id="2919534at2759"/>